<keyword evidence="6 7" id="KW-0472">Membrane</keyword>
<proteinExistence type="inferred from homology"/>
<evidence type="ECO:0000256" key="5">
    <source>
        <dbReference type="ARBA" id="ARBA00022989"/>
    </source>
</evidence>
<feature type="transmembrane region" description="Helical" evidence="7">
    <location>
        <begin position="253"/>
        <end position="274"/>
    </location>
</feature>
<comment type="similarity">
    <text evidence="7">Belongs to the binding-protein-dependent transport system permease family.</text>
</comment>
<dbReference type="CDD" id="cd06261">
    <property type="entry name" value="TM_PBP2"/>
    <property type="match status" value="1"/>
</dbReference>
<feature type="transmembrane region" description="Helical" evidence="7">
    <location>
        <begin position="28"/>
        <end position="48"/>
    </location>
</feature>
<evidence type="ECO:0000313" key="9">
    <source>
        <dbReference type="EMBL" id="GGA37157.1"/>
    </source>
</evidence>
<keyword evidence="3" id="KW-1003">Cell membrane</keyword>
<feature type="transmembrane region" description="Helical" evidence="7">
    <location>
        <begin position="84"/>
        <end position="109"/>
    </location>
</feature>
<comment type="subcellular location">
    <subcellularLocation>
        <location evidence="1 7">Cell membrane</location>
        <topology evidence="1 7">Multi-pass membrane protein</topology>
    </subcellularLocation>
</comment>
<dbReference type="PANTHER" id="PTHR43744">
    <property type="entry name" value="ABC TRANSPORTER PERMEASE PROTEIN MG189-RELATED-RELATED"/>
    <property type="match status" value="1"/>
</dbReference>
<accession>A0ABQ1G4C4</accession>
<keyword evidence="5 7" id="KW-1133">Transmembrane helix</keyword>
<evidence type="ECO:0000256" key="6">
    <source>
        <dbReference type="ARBA" id="ARBA00023136"/>
    </source>
</evidence>
<gene>
    <name evidence="9" type="ORF">GCM10010917_22890</name>
</gene>
<evidence type="ECO:0000313" key="10">
    <source>
        <dbReference type="Proteomes" id="UP000609323"/>
    </source>
</evidence>
<dbReference type="InterPro" id="IPR000515">
    <property type="entry name" value="MetI-like"/>
</dbReference>
<dbReference type="Gene3D" id="1.10.3720.10">
    <property type="entry name" value="MetI-like"/>
    <property type="match status" value="1"/>
</dbReference>
<organism evidence="9 10">
    <name type="scientific">Paenibacillus physcomitrellae</name>
    <dbReference type="NCBI Taxonomy" id="1619311"/>
    <lineage>
        <taxon>Bacteria</taxon>
        <taxon>Bacillati</taxon>
        <taxon>Bacillota</taxon>
        <taxon>Bacilli</taxon>
        <taxon>Bacillales</taxon>
        <taxon>Paenibacillaceae</taxon>
        <taxon>Paenibacillus</taxon>
    </lineage>
</organism>
<protein>
    <submittedName>
        <fullName evidence="9">Sugar ABC transporter permease</fullName>
    </submittedName>
</protein>
<dbReference type="InterPro" id="IPR035906">
    <property type="entry name" value="MetI-like_sf"/>
</dbReference>
<evidence type="ECO:0000259" key="8">
    <source>
        <dbReference type="PROSITE" id="PS50928"/>
    </source>
</evidence>
<evidence type="ECO:0000256" key="3">
    <source>
        <dbReference type="ARBA" id="ARBA00022475"/>
    </source>
</evidence>
<feature type="transmembrane region" description="Helical" evidence="7">
    <location>
        <begin position="155"/>
        <end position="175"/>
    </location>
</feature>
<evidence type="ECO:0000256" key="2">
    <source>
        <dbReference type="ARBA" id="ARBA00022448"/>
    </source>
</evidence>
<dbReference type="Pfam" id="PF00528">
    <property type="entry name" value="BPD_transp_1"/>
    <property type="match status" value="1"/>
</dbReference>
<feature type="transmembrane region" description="Helical" evidence="7">
    <location>
        <begin position="121"/>
        <end position="143"/>
    </location>
</feature>
<dbReference type="PANTHER" id="PTHR43744:SF3">
    <property type="entry name" value="LACTOSE TRANSPORT SYSTEM PERMEASE PROTEIN LACG"/>
    <property type="match status" value="1"/>
</dbReference>
<keyword evidence="4 7" id="KW-0812">Transmembrane</keyword>
<evidence type="ECO:0000256" key="1">
    <source>
        <dbReference type="ARBA" id="ARBA00004651"/>
    </source>
</evidence>
<dbReference type="Proteomes" id="UP000609323">
    <property type="component" value="Unassembled WGS sequence"/>
</dbReference>
<reference evidence="10" key="1">
    <citation type="journal article" date="2019" name="Int. J. Syst. Evol. Microbiol.">
        <title>The Global Catalogue of Microorganisms (GCM) 10K type strain sequencing project: providing services to taxonomists for standard genome sequencing and annotation.</title>
        <authorList>
            <consortium name="The Broad Institute Genomics Platform"/>
            <consortium name="The Broad Institute Genome Sequencing Center for Infectious Disease"/>
            <person name="Wu L."/>
            <person name="Ma J."/>
        </authorList>
    </citation>
    <scope>NUCLEOTIDE SEQUENCE [LARGE SCALE GENOMIC DNA]</scope>
    <source>
        <strain evidence="10">CGMCC 1.15044</strain>
    </source>
</reference>
<keyword evidence="10" id="KW-1185">Reference proteome</keyword>
<dbReference type="RefSeq" id="WP_094095665.1">
    <property type="nucleotide sequence ID" value="NZ_BMHF01000007.1"/>
</dbReference>
<dbReference type="SUPFAM" id="SSF161098">
    <property type="entry name" value="MetI-like"/>
    <property type="match status" value="1"/>
</dbReference>
<sequence>MANSGSSSPDVYSSGRSRNGNGTLKKTLLYLILILVAVLCAGPFLWMLSTSFKGNENIYEMSLFPKHPTFSNYVGVVEFLDLPIYIWNTFVMTVLGILLDVVLASLCAYPLAKFDFYGKKIITGALLATQILPAAAGLIVNYITVGALGLMGSYWAVILPGSIAVFSIILFRQAYFSVSTEVMEASRIDGASEFKIWYKIMAPQILPAISTVVIFDFINKWNNFLWPIIVLNPDKYPIAAALNYLGGTFNFQFGYIAAATIISIVPIIIVFVFFQKNYINSVAGAVKG</sequence>
<dbReference type="EMBL" id="BMHF01000007">
    <property type="protein sequence ID" value="GGA37157.1"/>
    <property type="molecule type" value="Genomic_DNA"/>
</dbReference>
<comment type="caution">
    <text evidence="9">The sequence shown here is derived from an EMBL/GenBank/DDBJ whole genome shotgun (WGS) entry which is preliminary data.</text>
</comment>
<keyword evidence="2 7" id="KW-0813">Transport</keyword>
<evidence type="ECO:0000256" key="7">
    <source>
        <dbReference type="RuleBase" id="RU363032"/>
    </source>
</evidence>
<name>A0ABQ1G4C4_9BACL</name>
<feature type="domain" description="ABC transmembrane type-1" evidence="8">
    <location>
        <begin position="86"/>
        <end position="274"/>
    </location>
</feature>
<dbReference type="PROSITE" id="PS50928">
    <property type="entry name" value="ABC_TM1"/>
    <property type="match status" value="1"/>
</dbReference>
<evidence type="ECO:0000256" key="4">
    <source>
        <dbReference type="ARBA" id="ARBA00022692"/>
    </source>
</evidence>
<feature type="transmembrane region" description="Helical" evidence="7">
    <location>
        <begin position="196"/>
        <end position="218"/>
    </location>
</feature>